<dbReference type="Pfam" id="PF00293">
    <property type="entry name" value="NUDIX"/>
    <property type="match status" value="1"/>
</dbReference>
<sequence length="183" mass="20261">MVPPQIRPGTTQLLAGKFVVAAGSVLFRRSKTNALEICLVYDTTKKQWILPKGRKDRGEAIEEAAVRETFEETGYTCKLWPQRMVTRATVAGVNAPDVATVGDNLIEPFAITIRDLKEDGIKVISWFITLVNEEEGKAHGTQTESETFDSVFVEAGDAVERLTFQGDREVAQQALDIVNANYN</sequence>
<organism evidence="4 5">
    <name type="scientific">Collybia nuda</name>
    <dbReference type="NCBI Taxonomy" id="64659"/>
    <lineage>
        <taxon>Eukaryota</taxon>
        <taxon>Fungi</taxon>
        <taxon>Dikarya</taxon>
        <taxon>Basidiomycota</taxon>
        <taxon>Agaricomycotina</taxon>
        <taxon>Agaricomycetes</taxon>
        <taxon>Agaricomycetidae</taxon>
        <taxon>Agaricales</taxon>
        <taxon>Tricholomatineae</taxon>
        <taxon>Clitocybaceae</taxon>
        <taxon>Collybia</taxon>
    </lineage>
</organism>
<dbReference type="PANTHER" id="PTHR21340:SF0">
    <property type="entry name" value="BIS(5'-NUCLEOSYL)-TETRAPHOSPHATASE [ASYMMETRICAL]"/>
    <property type="match status" value="1"/>
</dbReference>
<feature type="domain" description="Nudix hydrolase" evidence="3">
    <location>
        <begin position="17"/>
        <end position="176"/>
    </location>
</feature>
<keyword evidence="1 2" id="KW-0378">Hydrolase</keyword>
<dbReference type="InterPro" id="IPR020476">
    <property type="entry name" value="Nudix_hydrolase"/>
</dbReference>
<dbReference type="EMBL" id="MU150264">
    <property type="protein sequence ID" value="KAF9463210.1"/>
    <property type="molecule type" value="Genomic_DNA"/>
</dbReference>
<dbReference type="InterPro" id="IPR000086">
    <property type="entry name" value="NUDIX_hydrolase_dom"/>
</dbReference>
<reference evidence="4" key="1">
    <citation type="submission" date="2020-11" db="EMBL/GenBank/DDBJ databases">
        <authorList>
            <consortium name="DOE Joint Genome Institute"/>
            <person name="Ahrendt S."/>
            <person name="Riley R."/>
            <person name="Andreopoulos W."/>
            <person name="Labutti K."/>
            <person name="Pangilinan J."/>
            <person name="Ruiz-Duenas F.J."/>
            <person name="Barrasa J.M."/>
            <person name="Sanchez-Garcia M."/>
            <person name="Camarero S."/>
            <person name="Miyauchi S."/>
            <person name="Serrano A."/>
            <person name="Linde D."/>
            <person name="Babiker R."/>
            <person name="Drula E."/>
            <person name="Ayuso-Fernandez I."/>
            <person name="Pacheco R."/>
            <person name="Padilla G."/>
            <person name="Ferreira P."/>
            <person name="Barriuso J."/>
            <person name="Kellner H."/>
            <person name="Castanera R."/>
            <person name="Alfaro M."/>
            <person name="Ramirez L."/>
            <person name="Pisabarro A.G."/>
            <person name="Kuo A."/>
            <person name="Tritt A."/>
            <person name="Lipzen A."/>
            <person name="He G."/>
            <person name="Yan M."/>
            <person name="Ng V."/>
            <person name="Cullen D."/>
            <person name="Martin F."/>
            <person name="Rosso M.-N."/>
            <person name="Henrissat B."/>
            <person name="Hibbett D."/>
            <person name="Martinez A.T."/>
            <person name="Grigoriev I.V."/>
        </authorList>
    </citation>
    <scope>NUCLEOTIDE SEQUENCE</scope>
    <source>
        <strain evidence="4">CBS 247.69</strain>
    </source>
</reference>
<dbReference type="InterPro" id="IPR051325">
    <property type="entry name" value="Nudix_hydrolase_domain"/>
</dbReference>
<name>A0A9P6CID9_9AGAR</name>
<evidence type="ECO:0000313" key="5">
    <source>
        <dbReference type="Proteomes" id="UP000807353"/>
    </source>
</evidence>
<dbReference type="InterPro" id="IPR015797">
    <property type="entry name" value="NUDIX_hydrolase-like_dom_sf"/>
</dbReference>
<dbReference type="Gene3D" id="3.90.79.10">
    <property type="entry name" value="Nucleoside Triphosphate Pyrophosphohydrolase"/>
    <property type="match status" value="1"/>
</dbReference>
<dbReference type="GO" id="GO:0006167">
    <property type="term" value="P:AMP biosynthetic process"/>
    <property type="evidence" value="ECO:0007669"/>
    <property type="project" value="TreeGrafter"/>
</dbReference>
<dbReference type="PANTHER" id="PTHR21340">
    <property type="entry name" value="DIADENOSINE 5,5-P1,P4-TETRAPHOSPHATE PYROPHOSPHOHYDROLASE MUTT"/>
    <property type="match status" value="1"/>
</dbReference>
<comment type="caution">
    <text evidence="4">The sequence shown here is derived from an EMBL/GenBank/DDBJ whole genome shotgun (WGS) entry which is preliminary data.</text>
</comment>
<keyword evidence="5" id="KW-1185">Reference proteome</keyword>
<evidence type="ECO:0000256" key="2">
    <source>
        <dbReference type="RuleBase" id="RU003476"/>
    </source>
</evidence>
<dbReference type="InterPro" id="IPR020084">
    <property type="entry name" value="NUDIX_hydrolase_CS"/>
</dbReference>
<gene>
    <name evidence="4" type="ORF">BDZ94DRAFT_1164392</name>
</gene>
<dbReference type="GO" id="GO:0004081">
    <property type="term" value="F:bis(5'-nucleosyl)-tetraphosphatase (asymmetrical) activity"/>
    <property type="evidence" value="ECO:0007669"/>
    <property type="project" value="TreeGrafter"/>
</dbReference>
<dbReference type="AlphaFoldDB" id="A0A9P6CID9"/>
<dbReference type="Proteomes" id="UP000807353">
    <property type="component" value="Unassembled WGS sequence"/>
</dbReference>
<proteinExistence type="inferred from homology"/>
<evidence type="ECO:0000256" key="1">
    <source>
        <dbReference type="ARBA" id="ARBA00022801"/>
    </source>
</evidence>
<dbReference type="OrthoDB" id="10259236at2759"/>
<dbReference type="GO" id="GO:0006754">
    <property type="term" value="P:ATP biosynthetic process"/>
    <property type="evidence" value="ECO:0007669"/>
    <property type="project" value="TreeGrafter"/>
</dbReference>
<protein>
    <submittedName>
        <fullName evidence="4">NUDIX hydrolase domain-like protein</fullName>
    </submittedName>
</protein>
<evidence type="ECO:0000259" key="3">
    <source>
        <dbReference type="PROSITE" id="PS51462"/>
    </source>
</evidence>
<dbReference type="SUPFAM" id="SSF55811">
    <property type="entry name" value="Nudix"/>
    <property type="match status" value="1"/>
</dbReference>
<dbReference type="PROSITE" id="PS51462">
    <property type="entry name" value="NUDIX"/>
    <property type="match status" value="1"/>
</dbReference>
<comment type="similarity">
    <text evidence="2">Belongs to the Nudix hydrolase family.</text>
</comment>
<dbReference type="PRINTS" id="PR00502">
    <property type="entry name" value="NUDIXFAMILY"/>
</dbReference>
<dbReference type="PROSITE" id="PS00893">
    <property type="entry name" value="NUDIX_BOX"/>
    <property type="match status" value="1"/>
</dbReference>
<evidence type="ECO:0000313" key="4">
    <source>
        <dbReference type="EMBL" id="KAF9463210.1"/>
    </source>
</evidence>
<accession>A0A9P6CID9</accession>